<dbReference type="GO" id="GO:0022857">
    <property type="term" value="F:transmembrane transporter activity"/>
    <property type="evidence" value="ECO:0007669"/>
    <property type="project" value="InterPro"/>
</dbReference>
<feature type="compositionally biased region" description="Basic and acidic residues" evidence="6">
    <location>
        <begin position="1"/>
        <end position="36"/>
    </location>
</feature>
<evidence type="ECO:0000256" key="1">
    <source>
        <dbReference type="ARBA" id="ARBA00004141"/>
    </source>
</evidence>
<organism evidence="9 10">
    <name type="scientific">Pterulicium gracile</name>
    <dbReference type="NCBI Taxonomy" id="1884261"/>
    <lineage>
        <taxon>Eukaryota</taxon>
        <taxon>Fungi</taxon>
        <taxon>Dikarya</taxon>
        <taxon>Basidiomycota</taxon>
        <taxon>Agaricomycotina</taxon>
        <taxon>Agaricomycetes</taxon>
        <taxon>Agaricomycetidae</taxon>
        <taxon>Agaricales</taxon>
        <taxon>Pleurotineae</taxon>
        <taxon>Pterulaceae</taxon>
        <taxon>Pterulicium</taxon>
    </lineage>
</organism>
<dbReference type="Gene3D" id="1.20.1250.20">
    <property type="entry name" value="MFS general substrate transporter like domains"/>
    <property type="match status" value="2"/>
</dbReference>
<evidence type="ECO:0000256" key="6">
    <source>
        <dbReference type="SAM" id="MobiDB-lite"/>
    </source>
</evidence>
<dbReference type="FunFam" id="1.20.1250.20:FF:000057">
    <property type="entry name" value="MFS general substrate transporter"/>
    <property type="match status" value="1"/>
</dbReference>
<feature type="transmembrane region" description="Helical" evidence="7">
    <location>
        <begin position="365"/>
        <end position="386"/>
    </location>
</feature>
<evidence type="ECO:0000313" key="10">
    <source>
        <dbReference type="Proteomes" id="UP000305067"/>
    </source>
</evidence>
<dbReference type="EMBL" id="ML178814">
    <property type="protein sequence ID" value="TFL07873.1"/>
    <property type="molecule type" value="Genomic_DNA"/>
</dbReference>
<comment type="subcellular location">
    <subcellularLocation>
        <location evidence="1">Membrane</location>
        <topology evidence="1">Multi-pass membrane protein</topology>
    </subcellularLocation>
</comment>
<evidence type="ECO:0000256" key="7">
    <source>
        <dbReference type="SAM" id="Phobius"/>
    </source>
</evidence>
<evidence type="ECO:0000259" key="8">
    <source>
        <dbReference type="PROSITE" id="PS50850"/>
    </source>
</evidence>
<dbReference type="InterPro" id="IPR020846">
    <property type="entry name" value="MFS_dom"/>
</dbReference>
<dbReference type="STRING" id="1884261.A0A5C3R0S9"/>
<keyword evidence="3 7" id="KW-0812">Transmembrane</keyword>
<feature type="transmembrane region" description="Helical" evidence="7">
    <location>
        <begin position="424"/>
        <end position="444"/>
    </location>
</feature>
<evidence type="ECO:0000256" key="5">
    <source>
        <dbReference type="ARBA" id="ARBA00023136"/>
    </source>
</evidence>
<reference evidence="9 10" key="1">
    <citation type="journal article" date="2019" name="Nat. Ecol. Evol.">
        <title>Megaphylogeny resolves global patterns of mushroom evolution.</title>
        <authorList>
            <person name="Varga T."/>
            <person name="Krizsan K."/>
            <person name="Foldi C."/>
            <person name="Dima B."/>
            <person name="Sanchez-Garcia M."/>
            <person name="Sanchez-Ramirez S."/>
            <person name="Szollosi G.J."/>
            <person name="Szarkandi J.G."/>
            <person name="Papp V."/>
            <person name="Albert L."/>
            <person name="Andreopoulos W."/>
            <person name="Angelini C."/>
            <person name="Antonin V."/>
            <person name="Barry K.W."/>
            <person name="Bougher N.L."/>
            <person name="Buchanan P."/>
            <person name="Buyck B."/>
            <person name="Bense V."/>
            <person name="Catcheside P."/>
            <person name="Chovatia M."/>
            <person name="Cooper J."/>
            <person name="Damon W."/>
            <person name="Desjardin D."/>
            <person name="Finy P."/>
            <person name="Geml J."/>
            <person name="Haridas S."/>
            <person name="Hughes K."/>
            <person name="Justo A."/>
            <person name="Karasinski D."/>
            <person name="Kautmanova I."/>
            <person name="Kiss B."/>
            <person name="Kocsube S."/>
            <person name="Kotiranta H."/>
            <person name="LaButti K.M."/>
            <person name="Lechner B.E."/>
            <person name="Liimatainen K."/>
            <person name="Lipzen A."/>
            <person name="Lukacs Z."/>
            <person name="Mihaltcheva S."/>
            <person name="Morgado L.N."/>
            <person name="Niskanen T."/>
            <person name="Noordeloos M.E."/>
            <person name="Ohm R.A."/>
            <person name="Ortiz-Santana B."/>
            <person name="Ovrebo C."/>
            <person name="Racz N."/>
            <person name="Riley R."/>
            <person name="Savchenko A."/>
            <person name="Shiryaev A."/>
            <person name="Soop K."/>
            <person name="Spirin V."/>
            <person name="Szebenyi C."/>
            <person name="Tomsovsky M."/>
            <person name="Tulloss R.E."/>
            <person name="Uehling J."/>
            <person name="Grigoriev I.V."/>
            <person name="Vagvolgyi C."/>
            <person name="Papp T."/>
            <person name="Martin F.M."/>
            <person name="Miettinen O."/>
            <person name="Hibbett D.S."/>
            <person name="Nagy L.G."/>
        </authorList>
    </citation>
    <scope>NUCLEOTIDE SEQUENCE [LARGE SCALE GENOMIC DNA]</scope>
    <source>
        <strain evidence="9 10">CBS 309.79</strain>
    </source>
</reference>
<feature type="transmembrane region" description="Helical" evidence="7">
    <location>
        <begin position="231"/>
        <end position="251"/>
    </location>
</feature>
<dbReference type="InterPro" id="IPR036259">
    <property type="entry name" value="MFS_trans_sf"/>
</dbReference>
<protein>
    <submittedName>
        <fullName evidence="9">MFS general substrate transporter</fullName>
    </submittedName>
</protein>
<evidence type="ECO:0000256" key="2">
    <source>
        <dbReference type="ARBA" id="ARBA00022448"/>
    </source>
</evidence>
<dbReference type="GO" id="GO:0016020">
    <property type="term" value="C:membrane"/>
    <property type="evidence" value="ECO:0007669"/>
    <property type="project" value="UniProtKB-SubCell"/>
</dbReference>
<evidence type="ECO:0000313" key="9">
    <source>
        <dbReference type="EMBL" id="TFL07873.1"/>
    </source>
</evidence>
<feature type="transmembrane region" description="Helical" evidence="7">
    <location>
        <begin position="456"/>
        <end position="474"/>
    </location>
</feature>
<feature type="domain" description="Major facilitator superfamily (MFS) profile" evidence="8">
    <location>
        <begin position="68"/>
        <end position="483"/>
    </location>
</feature>
<feature type="transmembrane region" description="Helical" evidence="7">
    <location>
        <begin position="133"/>
        <end position="151"/>
    </location>
</feature>
<dbReference type="AlphaFoldDB" id="A0A5C3R0S9"/>
<gene>
    <name evidence="9" type="ORF">BDV98DRAFT_496973</name>
</gene>
<feature type="region of interest" description="Disordered" evidence="6">
    <location>
        <begin position="1"/>
        <end position="49"/>
    </location>
</feature>
<dbReference type="PANTHER" id="PTHR43791:SF6">
    <property type="entry name" value="TRANSPORTER, PUTATIVE (AFU_ORTHOLOGUE AFUA_1G16690)-RELATED"/>
    <property type="match status" value="1"/>
</dbReference>
<dbReference type="Proteomes" id="UP000305067">
    <property type="component" value="Unassembled WGS sequence"/>
</dbReference>
<feature type="transmembrane region" description="Helical" evidence="7">
    <location>
        <begin position="157"/>
        <end position="175"/>
    </location>
</feature>
<dbReference type="PROSITE" id="PS50850">
    <property type="entry name" value="MFS"/>
    <property type="match status" value="1"/>
</dbReference>
<keyword evidence="2" id="KW-0813">Transport</keyword>
<keyword evidence="10" id="KW-1185">Reference proteome</keyword>
<keyword evidence="4 7" id="KW-1133">Transmembrane helix</keyword>
<proteinExistence type="predicted"/>
<feature type="transmembrane region" description="Helical" evidence="7">
    <location>
        <begin position="392"/>
        <end position="412"/>
    </location>
</feature>
<dbReference type="PANTHER" id="PTHR43791">
    <property type="entry name" value="PERMEASE-RELATED"/>
    <property type="match status" value="1"/>
</dbReference>
<dbReference type="OrthoDB" id="2985014at2759"/>
<feature type="transmembrane region" description="Helical" evidence="7">
    <location>
        <begin position="301"/>
        <end position="323"/>
    </location>
</feature>
<feature type="transmembrane region" description="Helical" evidence="7">
    <location>
        <begin position="329"/>
        <end position="353"/>
    </location>
</feature>
<dbReference type="FunFam" id="1.20.1250.20:FF:000013">
    <property type="entry name" value="MFS general substrate transporter"/>
    <property type="match status" value="1"/>
</dbReference>
<dbReference type="SUPFAM" id="SSF103473">
    <property type="entry name" value="MFS general substrate transporter"/>
    <property type="match status" value="1"/>
</dbReference>
<name>A0A5C3R0S9_9AGAR</name>
<accession>A0A5C3R0S9</accession>
<sequence length="526" mass="58594">MSSKDQIETNLDRSTKQGLNSKDKAYIADSAEHASQDDEILEHALPPADSEERNTLERALVRKLDLRLLPMIFLIYIMNYIDRNAITSARLKGLQEDLHLNNIQYATLIAVLYATYSPAQIPSNMILHMVKRPSLYIGTCVVLWGLTSALTGVTVNYGGIIACRIFIGLPEAAFYPGAMYLLSRWYTRRELALRSAILYCGLLLSNAFGTLMAAGILSGMEGAMGIRAWRWLFYIEGAITVVIGFISMYILPDYPNNTRWIVGVDRRLAQARLAEDAAEADIDDSDQSQLHGLKLALKDPLVLMFALMNMVQLMGLSFINFFPSLTQTLGFSTTITLLMASPPWIWASILCLGNAWHADRTGERYFHIAACWWAVMLGYIISLSTMNIAARYISLFLMATGYSGFAMILTWVSSSVPRPPAKRAVSMGIVNGFGNLGNLIGSYVWDAKWSPDYHPSLGICLGALGLTTILGGTIRQMIITRNKEMLADELKLMTESNRVRIEEAAKLEGISFEDAMARRRGFKLLY</sequence>
<evidence type="ECO:0000256" key="4">
    <source>
        <dbReference type="ARBA" id="ARBA00022989"/>
    </source>
</evidence>
<keyword evidence="5 7" id="KW-0472">Membrane</keyword>
<dbReference type="InterPro" id="IPR011701">
    <property type="entry name" value="MFS"/>
</dbReference>
<evidence type="ECO:0000256" key="3">
    <source>
        <dbReference type="ARBA" id="ARBA00022692"/>
    </source>
</evidence>
<dbReference type="Pfam" id="PF07690">
    <property type="entry name" value="MFS_1"/>
    <property type="match status" value="1"/>
</dbReference>
<feature type="transmembrane region" description="Helical" evidence="7">
    <location>
        <begin position="196"/>
        <end position="219"/>
    </location>
</feature>